<gene>
    <name evidence="2" type="ORF">KI688_003136</name>
</gene>
<proteinExistence type="predicted"/>
<evidence type="ECO:0000256" key="1">
    <source>
        <dbReference type="SAM" id="MobiDB-lite"/>
    </source>
</evidence>
<keyword evidence="3" id="KW-1185">Reference proteome</keyword>
<name>A0A9P7XP53_9FUNG</name>
<organism evidence="2 3">
    <name type="scientific">Linnemannia hyalina</name>
    <dbReference type="NCBI Taxonomy" id="64524"/>
    <lineage>
        <taxon>Eukaryota</taxon>
        <taxon>Fungi</taxon>
        <taxon>Fungi incertae sedis</taxon>
        <taxon>Mucoromycota</taxon>
        <taxon>Mortierellomycotina</taxon>
        <taxon>Mortierellomycetes</taxon>
        <taxon>Mortierellales</taxon>
        <taxon>Mortierellaceae</taxon>
        <taxon>Linnemannia</taxon>
    </lineage>
</organism>
<evidence type="ECO:0000313" key="2">
    <source>
        <dbReference type="EMBL" id="KAG9064875.1"/>
    </source>
</evidence>
<sequence>MPPKRGPEPYHPDPKEEGSMDGVEVASPILSTQAFDTSVVALQAGIEPEFVLVSRSKATHWLKFPISCFDKDTSMPFMSDWAVGTLQKIASIKPKSFAIVTLSIDAKPKESTENSTGKSTATSTKEQYLIFQVYTTHEAEAACEHGSKNENGHVTHFAMYTPEAQALHQGRILHIISLSYDTTEDHIRAAATY</sequence>
<dbReference type="EMBL" id="JAHRHY010000013">
    <property type="protein sequence ID" value="KAG9064875.1"/>
    <property type="molecule type" value="Genomic_DNA"/>
</dbReference>
<evidence type="ECO:0000313" key="3">
    <source>
        <dbReference type="Proteomes" id="UP000707451"/>
    </source>
</evidence>
<dbReference type="AlphaFoldDB" id="A0A9P7XP53"/>
<reference evidence="2" key="1">
    <citation type="submission" date="2021-06" db="EMBL/GenBank/DDBJ databases">
        <title>Genome Sequence of Mortierella hyaline Strain SCG-10, a Cold-Adapted, Nitrate-Reducing Fungus Isolated from Soil in Minnesota, USA.</title>
        <authorList>
            <person name="Aldossari N."/>
        </authorList>
    </citation>
    <scope>NUCLEOTIDE SEQUENCE</scope>
    <source>
        <strain evidence="2">SCG-10</strain>
    </source>
</reference>
<accession>A0A9P7XP53</accession>
<comment type="caution">
    <text evidence="2">The sequence shown here is derived from an EMBL/GenBank/DDBJ whole genome shotgun (WGS) entry which is preliminary data.</text>
</comment>
<dbReference type="OrthoDB" id="2435970at2759"/>
<feature type="compositionally biased region" description="Basic and acidic residues" evidence="1">
    <location>
        <begin position="1"/>
        <end position="18"/>
    </location>
</feature>
<feature type="region of interest" description="Disordered" evidence="1">
    <location>
        <begin position="1"/>
        <end position="21"/>
    </location>
</feature>
<protein>
    <submittedName>
        <fullName evidence="2">Uncharacterized protein</fullName>
    </submittedName>
</protein>
<dbReference type="Proteomes" id="UP000707451">
    <property type="component" value="Unassembled WGS sequence"/>
</dbReference>